<dbReference type="FunFam" id="3.40.50.10810:FF:000031">
    <property type="entry name" value="Helicase, SNF2/RAD54 family"/>
    <property type="match status" value="1"/>
</dbReference>
<dbReference type="GO" id="GO:0004386">
    <property type="term" value="F:helicase activity"/>
    <property type="evidence" value="ECO:0007669"/>
    <property type="project" value="UniProtKB-KW"/>
</dbReference>
<dbReference type="Proteomes" id="UP000460435">
    <property type="component" value="Unassembled WGS sequence"/>
</dbReference>
<dbReference type="Pfam" id="PF00271">
    <property type="entry name" value="Helicase_C"/>
    <property type="match status" value="1"/>
</dbReference>
<dbReference type="CDD" id="cd18793">
    <property type="entry name" value="SF2_C_SNF"/>
    <property type="match status" value="1"/>
</dbReference>
<evidence type="ECO:0000313" key="4">
    <source>
        <dbReference type="EMBL" id="NDL58188.1"/>
    </source>
</evidence>
<dbReference type="SUPFAM" id="SSF52540">
    <property type="entry name" value="P-loop containing nucleoside triphosphate hydrolases"/>
    <property type="match status" value="2"/>
</dbReference>
<reference evidence="4 5" key="1">
    <citation type="submission" date="2019-11" db="EMBL/GenBank/DDBJ databases">
        <authorList>
            <person name="Li X.-J."/>
            <person name="Feng X.-M."/>
        </authorList>
    </citation>
    <scope>NUCLEOTIDE SEQUENCE [LARGE SCALE GENOMIC DNA]</scope>
    <source>
        <strain evidence="4 5">XMNu-373</strain>
    </source>
</reference>
<dbReference type="InterPro" id="IPR022138">
    <property type="entry name" value="DUF3670"/>
</dbReference>
<dbReference type="Pfam" id="PF00176">
    <property type="entry name" value="SNF2-rel_dom"/>
    <property type="match status" value="1"/>
</dbReference>
<dbReference type="SMART" id="SM00490">
    <property type="entry name" value="HELICc"/>
    <property type="match status" value="1"/>
</dbReference>
<dbReference type="GO" id="GO:0016787">
    <property type="term" value="F:hydrolase activity"/>
    <property type="evidence" value="ECO:0007669"/>
    <property type="project" value="UniProtKB-KW"/>
</dbReference>
<name>A0A7K3M6Z9_9ACTN</name>
<proteinExistence type="predicted"/>
<keyword evidence="4" id="KW-0547">Nucleotide-binding</keyword>
<dbReference type="EMBL" id="WLZY01000004">
    <property type="protein sequence ID" value="NDL58188.1"/>
    <property type="molecule type" value="Genomic_DNA"/>
</dbReference>
<dbReference type="PROSITE" id="PS51194">
    <property type="entry name" value="HELICASE_CTER"/>
    <property type="match status" value="1"/>
</dbReference>
<dbReference type="FunFam" id="3.40.50.300:FF:000533">
    <property type="entry name" value="Helicase, Snf2 family"/>
    <property type="match status" value="1"/>
</dbReference>
<dbReference type="PANTHER" id="PTHR45629">
    <property type="entry name" value="SNF2/RAD54 FAMILY MEMBER"/>
    <property type="match status" value="1"/>
</dbReference>
<dbReference type="AlphaFoldDB" id="A0A7K3M6Z9"/>
<dbReference type="GO" id="GO:0015616">
    <property type="term" value="F:DNA translocase activity"/>
    <property type="evidence" value="ECO:0007669"/>
    <property type="project" value="TreeGrafter"/>
</dbReference>
<protein>
    <submittedName>
        <fullName evidence="4">ATP-dependent helicase</fullName>
    </submittedName>
</protein>
<dbReference type="InterPro" id="IPR038718">
    <property type="entry name" value="SNF2-like_sf"/>
</dbReference>
<dbReference type="Gene3D" id="3.40.50.300">
    <property type="entry name" value="P-loop containing nucleotide triphosphate hydrolases"/>
    <property type="match status" value="1"/>
</dbReference>
<dbReference type="InterPro" id="IPR014001">
    <property type="entry name" value="Helicase_ATP-bd"/>
</dbReference>
<comment type="caution">
    <text evidence="4">The sequence shown here is derived from an EMBL/GenBank/DDBJ whole genome shotgun (WGS) entry which is preliminary data.</text>
</comment>
<dbReference type="PANTHER" id="PTHR45629:SF7">
    <property type="entry name" value="DNA EXCISION REPAIR PROTEIN ERCC-6-RELATED"/>
    <property type="match status" value="1"/>
</dbReference>
<dbReference type="Pfam" id="PF12419">
    <property type="entry name" value="DUF3670"/>
    <property type="match status" value="1"/>
</dbReference>
<accession>A0A7K3M6Z9</accession>
<dbReference type="PROSITE" id="PS51192">
    <property type="entry name" value="HELICASE_ATP_BIND_1"/>
    <property type="match status" value="1"/>
</dbReference>
<keyword evidence="4" id="KW-0347">Helicase</keyword>
<keyword evidence="4" id="KW-0067">ATP-binding</keyword>
<feature type="domain" description="Helicase C-terminal" evidence="3">
    <location>
        <begin position="722"/>
        <end position="884"/>
    </location>
</feature>
<dbReference type="InterPro" id="IPR049730">
    <property type="entry name" value="SNF2/RAD54-like_C"/>
</dbReference>
<keyword evidence="1" id="KW-0378">Hydrolase</keyword>
<feature type="domain" description="Helicase ATP-binding" evidence="2">
    <location>
        <begin position="428"/>
        <end position="593"/>
    </location>
</feature>
<evidence type="ECO:0000259" key="2">
    <source>
        <dbReference type="PROSITE" id="PS51192"/>
    </source>
</evidence>
<dbReference type="InterPro" id="IPR050496">
    <property type="entry name" value="SNF2_RAD54_helicase_repair"/>
</dbReference>
<evidence type="ECO:0000313" key="5">
    <source>
        <dbReference type="Proteomes" id="UP000460435"/>
    </source>
</evidence>
<gene>
    <name evidence="4" type="ORF">F7O44_14010</name>
</gene>
<sequence length="894" mass="96839">MIIEKGPRTRALKRLWVEAELRRCTAVFNPRVPARSGHLSFHPPDSAETLVELPLAEAVPALCWSGELPAHPTVEFWRAATFVALRLVADHRIEPHATDDGIVWSLGELDDTAESMIRDLETTAPPELGHVRAYLDAVADYLANPDMDAGVRISLRVELIDGVAGLADDTSDERFQVTVQVHSLSEPSATADAAELWERPEQFGPGARAGAMLAVRRAAGAWQPLDRLLRSKVPDRILLDDDELADLLSGGAQRLASTGTGVQWPPELANGLTATAIIPTSGPLSRLRRRTGDEAGPSSFDSTELLHMSWRIELGGSELTQAELDTLAEARRPFVRLRGQWVLVDPRLARKAEDTDPKALGAFEALGAALTGTAEIDGEQVPVAPTGWLEQLRQRIAEPESGAEPLEAPSALAATLRDYQLRGLRWLHRMTSLGLGACLADDMGLGKTITVIALHLHRQTDPATAGRTLVVCPASLLGNWEREINRFAPGTPVLRHHGSGRELAAILGETDGGFVLTTYGTMRLDTGYTARGLTTTPWQLVVADEAQHVKNADSKTARALREIPAGARVALTGTPVENNLSELWAIMDWATPGFLGSLGAFRRRWAEPIESGKEPAATAAAQRLSRLIAPFMLRRRKTDPGIAPELPPKTVTDRPVTLTAEQAALYEATVRETLAKIKNSSGIARRGLVLSLLTALKQVCNHPAQYLKEPLGAAGRSGKLDLLDDLVSTITAEEDAVLVFTQYVSMAKLIEEHFTTRGMPIQVLHGGTPVDQREAMVRRFQESAPAQAPIFVLSLKAAGTGLNLTRAGHVIHYDRWWNPAVEEQATDRAYRIGQTRPVQVHRLIAEGTVEDRIAAMLAAKRGLADSVLGAGEAALSELSDAELAELVELRPESG</sequence>
<dbReference type="SMART" id="SM00487">
    <property type="entry name" value="DEXDc"/>
    <property type="match status" value="1"/>
</dbReference>
<dbReference type="InterPro" id="IPR027417">
    <property type="entry name" value="P-loop_NTPase"/>
</dbReference>
<keyword evidence="5" id="KW-1185">Reference proteome</keyword>
<dbReference type="Gene3D" id="3.40.50.10810">
    <property type="entry name" value="Tandem AAA-ATPase domain"/>
    <property type="match status" value="1"/>
</dbReference>
<dbReference type="InterPro" id="IPR001650">
    <property type="entry name" value="Helicase_C-like"/>
</dbReference>
<organism evidence="4 5">
    <name type="scientific">Phytoactinopolyspora mesophila</name>
    <dbReference type="NCBI Taxonomy" id="2650750"/>
    <lineage>
        <taxon>Bacteria</taxon>
        <taxon>Bacillati</taxon>
        <taxon>Actinomycetota</taxon>
        <taxon>Actinomycetes</taxon>
        <taxon>Jiangellales</taxon>
        <taxon>Jiangellaceae</taxon>
        <taxon>Phytoactinopolyspora</taxon>
    </lineage>
</organism>
<dbReference type="InterPro" id="IPR000330">
    <property type="entry name" value="SNF2_N"/>
</dbReference>
<evidence type="ECO:0000256" key="1">
    <source>
        <dbReference type="ARBA" id="ARBA00022801"/>
    </source>
</evidence>
<evidence type="ECO:0000259" key="3">
    <source>
        <dbReference type="PROSITE" id="PS51194"/>
    </source>
</evidence>
<dbReference type="GO" id="GO:0005524">
    <property type="term" value="F:ATP binding"/>
    <property type="evidence" value="ECO:0007669"/>
    <property type="project" value="InterPro"/>
</dbReference>